<evidence type="ECO:0000313" key="2">
    <source>
        <dbReference type="Proteomes" id="UP000300142"/>
    </source>
</evidence>
<name>A0A479ZWB8_9CYAN</name>
<reference evidence="2" key="1">
    <citation type="submission" date="2019-02" db="EMBL/GenBank/DDBJ databases">
        <title>Draft genome sequence of Sphaerospermopsis reniformis NIES-1949.</title>
        <authorList>
            <person name="Yamaguchi H."/>
            <person name="Suzuki S."/>
            <person name="Kawachi M."/>
        </authorList>
    </citation>
    <scope>NUCLEOTIDE SEQUENCE [LARGE SCALE GENOMIC DNA]</scope>
    <source>
        <strain evidence="2">NIES-1949</strain>
    </source>
</reference>
<dbReference type="PROSITE" id="PS51257">
    <property type="entry name" value="PROKAR_LIPOPROTEIN"/>
    <property type="match status" value="1"/>
</dbReference>
<evidence type="ECO:0000313" key="1">
    <source>
        <dbReference type="EMBL" id="GCL35461.1"/>
    </source>
</evidence>
<dbReference type="AlphaFoldDB" id="A0A479ZWB8"/>
<dbReference type="Proteomes" id="UP000300142">
    <property type="component" value="Unassembled WGS sequence"/>
</dbReference>
<comment type="caution">
    <text evidence="1">The sequence shown here is derived from an EMBL/GenBank/DDBJ whole genome shotgun (WGS) entry which is preliminary data.</text>
</comment>
<protein>
    <submittedName>
        <fullName evidence="1">Uncharacterized protein</fullName>
    </submittedName>
</protein>
<keyword evidence="2" id="KW-1185">Reference proteome</keyword>
<proteinExistence type="predicted"/>
<organism evidence="1 2">
    <name type="scientific">Sphaerospermopsis reniformis</name>
    <dbReference type="NCBI Taxonomy" id="531300"/>
    <lineage>
        <taxon>Bacteria</taxon>
        <taxon>Bacillati</taxon>
        <taxon>Cyanobacteriota</taxon>
        <taxon>Cyanophyceae</taxon>
        <taxon>Nostocales</taxon>
        <taxon>Aphanizomenonaceae</taxon>
        <taxon>Sphaerospermopsis</taxon>
    </lineage>
</organism>
<gene>
    <name evidence="1" type="ORF">SR1949_05560</name>
</gene>
<accession>A0A479ZWB8</accession>
<sequence length="53" mass="5843">MNKKSLRGLGLLTVMLYLATSCGLSNSPITQNRGSERTLNFPTNRSLGKLYIL</sequence>
<dbReference type="EMBL" id="BJCE01000010">
    <property type="protein sequence ID" value="GCL35461.1"/>
    <property type="molecule type" value="Genomic_DNA"/>
</dbReference>